<dbReference type="Proteomes" id="UP001732780">
    <property type="component" value="Chromosome 21"/>
</dbReference>
<dbReference type="RefSeq" id="XP_074205741.1">
    <property type="nucleotide sequence ID" value="XM_074349640.1"/>
</dbReference>
<keyword evidence="1" id="KW-1185">Reference proteome</keyword>
<sequence>MARLFFLIVAFFTGPDILESSSHVRLVGGPHRCEGRVEVQRNGEWGTVCDDGWDMNDVAVVCRELGCGAAMWTPSGVIYKPLADEDQKVLIQDVKCTGVEENLIQCEQDEDVYSCSHNEDAGAKCEFPETVQLVGGPGRCKGRVEVKHKGQWGTVCKAGWNLSAAKVVCRQLGCGRAILTQRCCSKSTQGQGPIWLSEVSCSGKEADLQDCPSGLWGKNNCTHDEDTWVECEESSSHVRLVGGPHRCEGRVEVQRNGEWGTVCDDGWDMNDVAVVCRELGCGAAIWTPSGVIYKPLADEDQKVLIQDVNCTGVEENLIQCEQDEDVYSCSHNEDAGAKCEFPETVQLVGGPGRCKGRVEVKHKGQWGTVCKAGWNLSAAKVVCRQLGCGRAILTQRCCSKSTQGQGPIWLSEVSCSGKEADLQDCPSGLWGKNNCTHDEDTWVECEDPFQLRLVGGESKCSGRLEVLHKGEWGTVCDDGWGEKEEQVVCKQLGCGEPVFVSAKDRRRFGFGNGRIWLDDVYCSGQEQSLEQCRHRFWGHHNCNHREDVAVDCLEHNPDLLGALPADPE</sequence>
<evidence type="ECO:0000313" key="2">
    <source>
        <dbReference type="RefSeq" id="XP_074205741.1"/>
    </source>
</evidence>
<name>A0AC58P6T5_CAMBA</name>
<gene>
    <name evidence="2" type="primary">CD5L</name>
</gene>
<evidence type="ECO:0000313" key="1">
    <source>
        <dbReference type="Proteomes" id="UP001732780"/>
    </source>
</evidence>
<proteinExistence type="predicted"/>
<protein>
    <submittedName>
        <fullName evidence="2">CD5 antigen-like isoform X9</fullName>
    </submittedName>
</protein>
<accession>A0AC58P6T5</accession>
<organism evidence="1 2">
    <name type="scientific">Camelus bactrianus</name>
    <name type="common">Bactrian camel</name>
    <dbReference type="NCBI Taxonomy" id="9837"/>
    <lineage>
        <taxon>Eukaryota</taxon>
        <taxon>Metazoa</taxon>
        <taxon>Chordata</taxon>
        <taxon>Craniata</taxon>
        <taxon>Vertebrata</taxon>
        <taxon>Euteleostomi</taxon>
        <taxon>Mammalia</taxon>
        <taxon>Eutheria</taxon>
        <taxon>Laurasiatheria</taxon>
        <taxon>Artiodactyla</taxon>
        <taxon>Tylopoda</taxon>
        <taxon>Camelidae</taxon>
        <taxon>Camelus</taxon>
    </lineage>
</organism>
<reference evidence="2" key="1">
    <citation type="submission" date="2025-08" db="UniProtKB">
        <authorList>
            <consortium name="RefSeq"/>
        </authorList>
    </citation>
    <scope>IDENTIFICATION</scope>
    <source>
        <tissue evidence="2">Blood</tissue>
    </source>
</reference>